<reference evidence="2 3" key="1">
    <citation type="journal article" date="2019" name="Int. J. Syst. Evol. Microbiol.">
        <title>The Global Catalogue of Microorganisms (GCM) 10K type strain sequencing project: providing services to taxonomists for standard genome sequencing and annotation.</title>
        <authorList>
            <consortium name="The Broad Institute Genomics Platform"/>
            <consortium name="The Broad Institute Genome Sequencing Center for Infectious Disease"/>
            <person name="Wu L."/>
            <person name="Ma J."/>
        </authorList>
    </citation>
    <scope>NUCLEOTIDE SEQUENCE [LARGE SCALE GENOMIC DNA]</scope>
    <source>
        <strain evidence="2 3">JCM 14330</strain>
    </source>
</reference>
<dbReference type="EMBL" id="BAAAEN010000006">
    <property type="protein sequence ID" value="GAA0503072.1"/>
    <property type="molecule type" value="Genomic_DNA"/>
</dbReference>
<dbReference type="RefSeq" id="WP_087837995.1">
    <property type="nucleotide sequence ID" value="NZ_BAAAEN010000006.1"/>
</dbReference>
<evidence type="ECO:0000313" key="2">
    <source>
        <dbReference type="EMBL" id="GAA0503072.1"/>
    </source>
</evidence>
<feature type="compositionally biased region" description="Low complexity" evidence="1">
    <location>
        <begin position="188"/>
        <end position="225"/>
    </location>
</feature>
<evidence type="ECO:0008006" key="4">
    <source>
        <dbReference type="Google" id="ProtNLM"/>
    </source>
</evidence>
<sequence length="235" mass="24095">MASHTAGSGNPFGIPGLQLPGSDGNIANPVLQSMEMLRQVWGSLGALPQTAPISPAMGLDDLDRRINDLRAVENWLNLNLTMLRGTIQGLEVQRATISTLRSFAQTASEAYGGGDADAPPSPLEVALGLRPAPAKPAAKPAGQDKPDAAPKAGDQAQQASAKSAEAPAANPSAANPWWNMLQDQFNRMATAAAASMPTPPAAGTKADKGQAAAAAKPAAKRTGTASRARKPKARP</sequence>
<protein>
    <recommendedName>
        <fullName evidence="4">Transcriptional regulator</fullName>
    </recommendedName>
</protein>
<dbReference type="InterPro" id="IPR050026">
    <property type="entry name" value="PHA_gran_PhaM_N"/>
</dbReference>
<feature type="compositionally biased region" description="Low complexity" evidence="1">
    <location>
        <begin position="132"/>
        <end position="141"/>
    </location>
</feature>
<dbReference type="Proteomes" id="UP001501706">
    <property type="component" value="Unassembled WGS sequence"/>
</dbReference>
<keyword evidence="3" id="KW-1185">Reference proteome</keyword>
<comment type="caution">
    <text evidence="2">The sequence shown here is derived from an EMBL/GenBank/DDBJ whole genome shotgun (WGS) entry which is preliminary data.</text>
</comment>
<gene>
    <name evidence="2" type="ORF">GCM10009097_19880</name>
</gene>
<feature type="region of interest" description="Disordered" evidence="1">
    <location>
        <begin position="132"/>
        <end position="235"/>
    </location>
</feature>
<accession>A0ABN1BRS6</accession>
<evidence type="ECO:0000313" key="3">
    <source>
        <dbReference type="Proteomes" id="UP001501706"/>
    </source>
</evidence>
<proteinExistence type="predicted"/>
<feature type="compositionally biased region" description="Low complexity" evidence="1">
    <location>
        <begin position="149"/>
        <end position="179"/>
    </location>
</feature>
<evidence type="ECO:0000256" key="1">
    <source>
        <dbReference type="SAM" id="MobiDB-lite"/>
    </source>
</evidence>
<name>A0ABN1BRS6_9BURK</name>
<dbReference type="NCBIfam" id="NF043076">
    <property type="entry name" value="PHA_gran_PhaM"/>
    <property type="match status" value="1"/>
</dbReference>
<organism evidence="2 3">
    <name type="scientific">Pigmentiphaga daeguensis</name>
    <dbReference type="NCBI Taxonomy" id="414049"/>
    <lineage>
        <taxon>Bacteria</taxon>
        <taxon>Pseudomonadati</taxon>
        <taxon>Pseudomonadota</taxon>
        <taxon>Betaproteobacteria</taxon>
        <taxon>Burkholderiales</taxon>
        <taxon>Alcaligenaceae</taxon>
        <taxon>Pigmentiphaga</taxon>
    </lineage>
</organism>